<feature type="domain" description="Carboxylesterase type B" evidence="4">
    <location>
        <begin position="26"/>
        <end position="258"/>
    </location>
</feature>
<dbReference type="EC" id="3.1.1.-" evidence="3"/>
<accession>A0A9P7UVP7</accession>
<evidence type="ECO:0000256" key="3">
    <source>
        <dbReference type="RuleBase" id="RU361235"/>
    </source>
</evidence>
<dbReference type="Gene3D" id="3.40.50.1820">
    <property type="entry name" value="alpha/beta hydrolase"/>
    <property type="match status" value="1"/>
</dbReference>
<gene>
    <name evidence="5" type="ORF">E1B28_006572</name>
</gene>
<evidence type="ECO:0000259" key="4">
    <source>
        <dbReference type="Pfam" id="PF00135"/>
    </source>
</evidence>
<comment type="caution">
    <text evidence="5">The sequence shown here is derived from an EMBL/GenBank/DDBJ whole genome shotgun (WGS) entry which is preliminary data.</text>
</comment>
<evidence type="ECO:0000256" key="1">
    <source>
        <dbReference type="ARBA" id="ARBA00005964"/>
    </source>
</evidence>
<dbReference type="GO" id="GO:0016787">
    <property type="term" value="F:hydrolase activity"/>
    <property type="evidence" value="ECO:0007669"/>
    <property type="project" value="UniProtKB-KW"/>
</dbReference>
<evidence type="ECO:0000256" key="2">
    <source>
        <dbReference type="ARBA" id="ARBA00022801"/>
    </source>
</evidence>
<dbReference type="OrthoDB" id="408631at2759"/>
<sequence>MLGLFERELRSTLPSVQYPGNTVPVKPLPVIAYIHGGGYLRGGADLYDGSFLIEQLNQGVILIVMQYRLGLFGFLAGDEVKKIGALNAGLLDQAFAFRWVREHISKFGGDPEQVTIWGKSAGADSVLQHVIAEDGETKPQLFRAAIASSPFLPTQYKYNDRNPRTLYNQVVEQTNCAFSADSLACLRKADTQALQAANMNVSMAGFYGTYMFVPVVDGKYVRQRPTEASKQGKVNGKGLYTVANAHEGDIYVNNATTPLSAGEYTSQLFPTLGSKEAAQVDRLYKDLGNPLQQENLIYGETIFICPAYFLLNAFKSTSFKGE</sequence>
<keyword evidence="2 3" id="KW-0378">Hydrolase</keyword>
<evidence type="ECO:0000313" key="6">
    <source>
        <dbReference type="Proteomes" id="UP001049176"/>
    </source>
</evidence>
<dbReference type="InterPro" id="IPR019826">
    <property type="entry name" value="Carboxylesterase_B_AS"/>
</dbReference>
<dbReference type="Pfam" id="PF00135">
    <property type="entry name" value="COesterase"/>
    <property type="match status" value="1"/>
</dbReference>
<dbReference type="KEGG" id="more:E1B28_006572"/>
<dbReference type="SUPFAM" id="SSF53474">
    <property type="entry name" value="alpha/beta-Hydrolases"/>
    <property type="match status" value="1"/>
</dbReference>
<dbReference type="PANTHER" id="PTHR11559">
    <property type="entry name" value="CARBOXYLESTERASE"/>
    <property type="match status" value="1"/>
</dbReference>
<keyword evidence="6" id="KW-1185">Reference proteome</keyword>
<dbReference type="InterPro" id="IPR002018">
    <property type="entry name" value="CarbesteraseB"/>
</dbReference>
<dbReference type="GeneID" id="66075648"/>
<dbReference type="PROSITE" id="PS00122">
    <property type="entry name" value="CARBOXYLESTERASE_B_1"/>
    <property type="match status" value="1"/>
</dbReference>
<organism evidence="5 6">
    <name type="scientific">Marasmius oreades</name>
    <name type="common">fairy-ring Marasmius</name>
    <dbReference type="NCBI Taxonomy" id="181124"/>
    <lineage>
        <taxon>Eukaryota</taxon>
        <taxon>Fungi</taxon>
        <taxon>Dikarya</taxon>
        <taxon>Basidiomycota</taxon>
        <taxon>Agaricomycotina</taxon>
        <taxon>Agaricomycetes</taxon>
        <taxon>Agaricomycetidae</taxon>
        <taxon>Agaricales</taxon>
        <taxon>Marasmiineae</taxon>
        <taxon>Marasmiaceae</taxon>
        <taxon>Marasmius</taxon>
    </lineage>
</organism>
<protein>
    <recommendedName>
        <fullName evidence="3">Carboxylic ester hydrolase</fullName>
        <ecNumber evidence="3">3.1.1.-</ecNumber>
    </recommendedName>
</protein>
<reference evidence="5" key="1">
    <citation type="journal article" date="2021" name="Genome Biol. Evol.">
        <title>The assembled and annotated genome of the fairy-ring fungus Marasmius oreades.</title>
        <authorList>
            <person name="Hiltunen M."/>
            <person name="Ament-Velasquez S.L."/>
            <person name="Johannesson H."/>
        </authorList>
    </citation>
    <scope>NUCLEOTIDE SEQUENCE</scope>
    <source>
        <strain evidence="5">03SP1</strain>
    </source>
</reference>
<name>A0A9P7UVP7_9AGAR</name>
<dbReference type="Proteomes" id="UP001049176">
    <property type="component" value="Chromosome 3"/>
</dbReference>
<dbReference type="EMBL" id="CM032183">
    <property type="protein sequence ID" value="KAG7095883.1"/>
    <property type="molecule type" value="Genomic_DNA"/>
</dbReference>
<evidence type="ECO:0000313" key="5">
    <source>
        <dbReference type="EMBL" id="KAG7095883.1"/>
    </source>
</evidence>
<dbReference type="RefSeq" id="XP_043012353.1">
    <property type="nucleotide sequence ID" value="XM_043151259.1"/>
</dbReference>
<dbReference type="InterPro" id="IPR050309">
    <property type="entry name" value="Type-B_Carboxylest/Lipase"/>
</dbReference>
<dbReference type="AlphaFoldDB" id="A0A9P7UVP7"/>
<comment type="similarity">
    <text evidence="1 3">Belongs to the type-B carboxylesterase/lipase family.</text>
</comment>
<proteinExistence type="inferred from homology"/>
<dbReference type="InterPro" id="IPR029058">
    <property type="entry name" value="AB_hydrolase_fold"/>
</dbReference>